<dbReference type="Proteomes" id="UP001169862">
    <property type="component" value="Unassembled WGS sequence"/>
</dbReference>
<dbReference type="SMART" id="SM00867">
    <property type="entry name" value="YceI"/>
    <property type="match status" value="1"/>
</dbReference>
<dbReference type="AlphaFoldDB" id="A0AAW7XLS6"/>
<dbReference type="InterPro" id="IPR027016">
    <property type="entry name" value="UCP029811"/>
</dbReference>
<dbReference type="PANTHER" id="PTHR34406">
    <property type="entry name" value="PROTEIN YCEI"/>
    <property type="match status" value="1"/>
</dbReference>
<dbReference type="PANTHER" id="PTHR34406:SF1">
    <property type="entry name" value="PROTEIN YCEI"/>
    <property type="match status" value="1"/>
</dbReference>
<accession>A0AAW7XLS6</accession>
<dbReference type="InterPro" id="IPR036761">
    <property type="entry name" value="TTHA0802/YceI-like_sf"/>
</dbReference>
<dbReference type="RefSeq" id="WP_303552243.1">
    <property type="nucleotide sequence ID" value="NZ_JAUOPG010000013.1"/>
</dbReference>
<dbReference type="Gene3D" id="2.40.128.110">
    <property type="entry name" value="Lipid/polyisoprenoid-binding, YceI-like"/>
    <property type="match status" value="1"/>
</dbReference>
<dbReference type="InterPro" id="IPR007372">
    <property type="entry name" value="Lipid/polyisoprenoid-bd_YceI"/>
</dbReference>
<proteinExistence type="predicted"/>
<protein>
    <submittedName>
        <fullName evidence="3">YceI family protein</fullName>
    </submittedName>
</protein>
<dbReference type="Pfam" id="PF04264">
    <property type="entry name" value="YceI"/>
    <property type="match status" value="1"/>
</dbReference>
<feature type="chain" id="PRO_5043992643" evidence="1">
    <location>
        <begin position="21"/>
        <end position="190"/>
    </location>
</feature>
<keyword evidence="1" id="KW-0732">Signal</keyword>
<sequence>MKKISLVTWVLLTLSPVAFADWTLVGEESRIDYVSIKANSTGEVNYFKTLEGSITDSGAVSLTIDLNSVETGVSIRNERMQTEFFDTENFADAKVRGAVDVSRAVELQKGETYQEALKLTLSLHGVVADVDAQVQVTKLANDQLLVTSLSPVIIDAQTFDLGEGVEKLQTLAGLPSISSVVPVTFNLVFK</sequence>
<dbReference type="EMBL" id="JAUOPG010000013">
    <property type="protein sequence ID" value="MDO6455211.1"/>
    <property type="molecule type" value="Genomic_DNA"/>
</dbReference>
<dbReference type="PIRSF" id="PIRSF029811">
    <property type="entry name" value="UCP029811"/>
    <property type="match status" value="1"/>
</dbReference>
<evidence type="ECO:0000256" key="1">
    <source>
        <dbReference type="SAM" id="SignalP"/>
    </source>
</evidence>
<evidence type="ECO:0000259" key="2">
    <source>
        <dbReference type="SMART" id="SM00867"/>
    </source>
</evidence>
<organism evidence="3 4">
    <name type="scientific">Neptunomonas phycophila</name>
    <dbReference type="NCBI Taxonomy" id="1572645"/>
    <lineage>
        <taxon>Bacteria</taxon>
        <taxon>Pseudomonadati</taxon>
        <taxon>Pseudomonadota</taxon>
        <taxon>Gammaproteobacteria</taxon>
        <taxon>Oceanospirillales</taxon>
        <taxon>Oceanospirillaceae</taxon>
        <taxon>Neptunomonas</taxon>
    </lineage>
</organism>
<feature type="domain" description="Lipid/polyisoprenoid-binding YceI-like" evidence="2">
    <location>
        <begin position="21"/>
        <end position="190"/>
    </location>
</feature>
<name>A0AAW7XLS6_9GAMM</name>
<evidence type="ECO:0000313" key="3">
    <source>
        <dbReference type="EMBL" id="MDO6455211.1"/>
    </source>
</evidence>
<gene>
    <name evidence="3" type="ORF">Q4490_16735</name>
</gene>
<evidence type="ECO:0000313" key="4">
    <source>
        <dbReference type="Proteomes" id="UP001169862"/>
    </source>
</evidence>
<dbReference type="SUPFAM" id="SSF101874">
    <property type="entry name" value="YceI-like"/>
    <property type="match status" value="1"/>
</dbReference>
<feature type="signal peptide" evidence="1">
    <location>
        <begin position="1"/>
        <end position="20"/>
    </location>
</feature>
<comment type="caution">
    <text evidence="3">The sequence shown here is derived from an EMBL/GenBank/DDBJ whole genome shotgun (WGS) entry which is preliminary data.</text>
</comment>
<reference evidence="3" key="1">
    <citation type="submission" date="2023-07" db="EMBL/GenBank/DDBJ databases">
        <title>Genome content predicts the carbon catabolic preferences of heterotrophic bacteria.</title>
        <authorList>
            <person name="Gralka M."/>
        </authorList>
    </citation>
    <scope>NUCLEOTIDE SEQUENCE</scope>
    <source>
        <strain evidence="3">I2M16</strain>
    </source>
</reference>